<dbReference type="InParanoid" id="A0A0V1ANW8"/>
<protein>
    <submittedName>
        <fullName evidence="2">Uncharacterized protein</fullName>
    </submittedName>
</protein>
<evidence type="ECO:0000313" key="3">
    <source>
        <dbReference type="Proteomes" id="UP000054776"/>
    </source>
</evidence>
<proteinExistence type="predicted"/>
<accession>A0A0V1ANW8</accession>
<evidence type="ECO:0000256" key="1">
    <source>
        <dbReference type="SAM" id="MobiDB-lite"/>
    </source>
</evidence>
<keyword evidence="3" id="KW-1185">Reference proteome</keyword>
<feature type="region of interest" description="Disordered" evidence="1">
    <location>
        <begin position="50"/>
        <end position="71"/>
    </location>
</feature>
<evidence type="ECO:0000313" key="2">
    <source>
        <dbReference type="EMBL" id="KRY26501.1"/>
    </source>
</evidence>
<organism evidence="2 3">
    <name type="scientific">Trichinella spiralis</name>
    <name type="common">Trichina worm</name>
    <dbReference type="NCBI Taxonomy" id="6334"/>
    <lineage>
        <taxon>Eukaryota</taxon>
        <taxon>Metazoa</taxon>
        <taxon>Ecdysozoa</taxon>
        <taxon>Nematoda</taxon>
        <taxon>Enoplea</taxon>
        <taxon>Dorylaimia</taxon>
        <taxon>Trichinellida</taxon>
        <taxon>Trichinellidae</taxon>
        <taxon>Trichinella</taxon>
    </lineage>
</organism>
<dbReference type="Proteomes" id="UP000054776">
    <property type="component" value="Unassembled WGS sequence"/>
</dbReference>
<reference evidence="2 3" key="1">
    <citation type="submission" date="2015-01" db="EMBL/GenBank/DDBJ databases">
        <title>Evolution of Trichinella species and genotypes.</title>
        <authorList>
            <person name="Korhonen P.K."/>
            <person name="Edoardo P."/>
            <person name="Giuseppe L.R."/>
            <person name="Gasser R.B."/>
        </authorList>
    </citation>
    <scope>NUCLEOTIDE SEQUENCE [LARGE SCALE GENOMIC DNA]</scope>
    <source>
        <strain evidence="2">ISS3</strain>
    </source>
</reference>
<gene>
    <name evidence="2" type="ORF">T01_9515</name>
</gene>
<name>A0A0V1ANW8_TRISP</name>
<dbReference type="EMBL" id="JYDH01000409">
    <property type="protein sequence ID" value="KRY26501.1"/>
    <property type="molecule type" value="Genomic_DNA"/>
</dbReference>
<comment type="caution">
    <text evidence="2">The sequence shown here is derived from an EMBL/GenBank/DDBJ whole genome shotgun (WGS) entry which is preliminary data.</text>
</comment>
<dbReference type="AlphaFoldDB" id="A0A0V1ANW8"/>
<sequence>MVHCRHQQDAFHSLLDVAYKTQHSSNYLIKQISYKLKILPALYMCFSEVGSSPTQQSSNVPNANNPTNSQGVVEKVVKRDIIMNA</sequence>